<dbReference type="RefSeq" id="XP_040663026.1">
    <property type="nucleotide sequence ID" value="XM_040811263.1"/>
</dbReference>
<dbReference type="SUPFAM" id="SSF100934">
    <property type="entry name" value="Heat shock protein 70kD (HSP70), C-terminal subdomain"/>
    <property type="match status" value="1"/>
</dbReference>
<evidence type="ECO:0000256" key="2">
    <source>
        <dbReference type="ARBA" id="ARBA00007381"/>
    </source>
</evidence>
<evidence type="ECO:0000256" key="6">
    <source>
        <dbReference type="ARBA" id="ARBA00023016"/>
    </source>
</evidence>
<dbReference type="FunFam" id="1.20.1270.10:FF:000002">
    <property type="entry name" value="Heat shock 70 kDa protein 4"/>
    <property type="match status" value="1"/>
</dbReference>
<dbReference type="FunFam" id="2.60.34.10:FF:000011">
    <property type="entry name" value="Heat shock protein hsp88"/>
    <property type="match status" value="1"/>
</dbReference>
<dbReference type="Gene3D" id="3.30.420.40">
    <property type="match status" value="2"/>
</dbReference>
<dbReference type="GO" id="GO:0005634">
    <property type="term" value="C:nucleus"/>
    <property type="evidence" value="ECO:0007669"/>
    <property type="project" value="TreeGrafter"/>
</dbReference>
<name>A0A1L9P745_ASPVE</name>
<dbReference type="PROSITE" id="PS01036">
    <property type="entry name" value="HSP70_3"/>
    <property type="match status" value="1"/>
</dbReference>
<dbReference type="InterPro" id="IPR029047">
    <property type="entry name" value="HSP70_peptide-bd_sf"/>
</dbReference>
<keyword evidence="4" id="KW-0547">Nucleotide-binding</keyword>
<dbReference type="GO" id="GO:0140662">
    <property type="term" value="F:ATP-dependent protein folding chaperone"/>
    <property type="evidence" value="ECO:0007669"/>
    <property type="project" value="InterPro"/>
</dbReference>
<dbReference type="SUPFAM" id="SSF100920">
    <property type="entry name" value="Heat shock protein 70kD (HSP70), peptide-binding domain"/>
    <property type="match status" value="1"/>
</dbReference>
<keyword evidence="5" id="KW-0067">ATP-binding</keyword>
<dbReference type="GO" id="GO:0005524">
    <property type="term" value="F:ATP binding"/>
    <property type="evidence" value="ECO:0007669"/>
    <property type="project" value="UniProtKB-KW"/>
</dbReference>
<accession>A0A1L9P745</accession>
<dbReference type="InterPro" id="IPR013126">
    <property type="entry name" value="Hsp_70_fam"/>
</dbReference>
<comment type="similarity">
    <text evidence="2">Belongs to the heat shock protein 70 family.</text>
</comment>
<dbReference type="Pfam" id="PF00012">
    <property type="entry name" value="HSP70"/>
    <property type="match status" value="1"/>
</dbReference>
<protein>
    <submittedName>
        <fullName evidence="8">Uncharacterized protein</fullName>
    </submittedName>
</protein>
<dbReference type="InterPro" id="IPR018181">
    <property type="entry name" value="Heat_shock_70_CS"/>
</dbReference>
<dbReference type="InterPro" id="IPR043129">
    <property type="entry name" value="ATPase_NBD"/>
</dbReference>
<keyword evidence="3" id="KW-0963">Cytoplasm</keyword>
<evidence type="ECO:0000256" key="4">
    <source>
        <dbReference type="ARBA" id="ARBA00022741"/>
    </source>
</evidence>
<dbReference type="InterPro" id="IPR029048">
    <property type="entry name" value="HSP70_C_sf"/>
</dbReference>
<feature type="region of interest" description="Disordered" evidence="7">
    <location>
        <begin position="646"/>
        <end position="715"/>
    </location>
</feature>
<dbReference type="PANTHER" id="PTHR45639">
    <property type="entry name" value="HSC70CB, ISOFORM G-RELATED"/>
    <property type="match status" value="1"/>
</dbReference>
<evidence type="ECO:0000256" key="5">
    <source>
        <dbReference type="ARBA" id="ARBA00022840"/>
    </source>
</evidence>
<dbReference type="GO" id="GO:0005829">
    <property type="term" value="C:cytosol"/>
    <property type="evidence" value="ECO:0007669"/>
    <property type="project" value="TreeGrafter"/>
</dbReference>
<dbReference type="FunFam" id="3.30.30.30:FF:000002">
    <property type="entry name" value="Heat shock 70 kDa protein 4"/>
    <property type="match status" value="1"/>
</dbReference>
<dbReference type="SUPFAM" id="SSF53067">
    <property type="entry name" value="Actin-like ATPase domain"/>
    <property type="match status" value="2"/>
</dbReference>
<dbReference type="VEuPathDB" id="FungiDB:ASPVEDRAFT_36675"/>
<evidence type="ECO:0000256" key="1">
    <source>
        <dbReference type="ARBA" id="ARBA00004496"/>
    </source>
</evidence>
<dbReference type="PRINTS" id="PR00301">
    <property type="entry name" value="HEATSHOCK70"/>
</dbReference>
<dbReference type="Gene3D" id="3.30.30.30">
    <property type="match status" value="1"/>
</dbReference>
<dbReference type="Gene3D" id="2.60.34.10">
    <property type="entry name" value="Substrate Binding Domain Of DNAk, Chain A, domain 1"/>
    <property type="match status" value="1"/>
</dbReference>
<proteinExistence type="inferred from homology"/>
<sequence>MSVVGIDFGAQSTKVGVARNKGIDIITNEVSNRQTPSLVGFSARSRHIGEAAKTQETSNLKNTVGNLKRLIGRSFSDPDIQLEQEFSVAQLCDVNGQAGAEISYLGKKEKFTAIQLVAMYLTKIRDITSKELRLPVTDVTISVPAWFTDIQRRALLDAGEIAGLKVLRLINDCTATALGYGITKPDLPAPEEKPRRVMFVDIGYCDYTATVVEFRKGELNVKATACDRYFGGRNFDKALTDHFADEFKEKFKIDIRTNPKAWARTLVAAEKLKKILSANTLAPMSIESLMEDVDVRAVVKREELEEMVKPLLDRVTVPLEQALAEAKLKPEDIDFVEMVGGCTRVPAIKEAVNKFFGKNLSFTLNQDEAIARGCAFACAILSPVFRVRDFSVHDIVSYPIEFTWEQSPDIPDEDTSLTVFNKGNVMPSTKILTFYRKQPFDLEARYSQPETLPGNINPWIGRFSVKGVKADANDDFMICKLKARLNLHGILNVESGYYVEDVEVEEPVPEEGETKDGEPKKTRKVKKQVRKGDLPISTGTAQLEESLKNTWQEQENTMYMDDKLIAETDEKKNELEGTIYEMRDKIDNVYAEFASEEEKDKLRSKLTDLEDWLYEEGDDTTKSVYVAKLDEIRFVAGPIIQRHREKLDAEREAIQKAQEEEAAKKRAEVEAKRKAEEEAKAAEEAKKAQENPDAEMKDAPAEGEAAPENAEADKQ</sequence>
<dbReference type="GeneID" id="63726774"/>
<dbReference type="CDD" id="cd24094">
    <property type="entry name" value="ASKHA_NBD_HSP70_ScSse"/>
    <property type="match status" value="1"/>
</dbReference>
<keyword evidence="9" id="KW-1185">Reference proteome</keyword>
<evidence type="ECO:0000256" key="3">
    <source>
        <dbReference type="ARBA" id="ARBA00022490"/>
    </source>
</evidence>
<dbReference type="EMBL" id="KV878125">
    <property type="protein sequence ID" value="OJI97263.1"/>
    <property type="molecule type" value="Genomic_DNA"/>
</dbReference>
<dbReference type="FunFam" id="3.30.420.40:FF:000171">
    <property type="entry name" value="Heat shock 70 kDa protein 4"/>
    <property type="match status" value="2"/>
</dbReference>
<evidence type="ECO:0000313" key="9">
    <source>
        <dbReference type="Proteomes" id="UP000184073"/>
    </source>
</evidence>
<dbReference type="FunFam" id="3.90.640.10:FF:000004">
    <property type="entry name" value="Heat shock 70 kDa protein 4"/>
    <property type="match status" value="1"/>
</dbReference>
<keyword evidence="6" id="KW-0346">Stress response</keyword>
<dbReference type="AlphaFoldDB" id="A0A1L9P745"/>
<comment type="subcellular location">
    <subcellularLocation>
        <location evidence="1">Cytoplasm</location>
    </subcellularLocation>
</comment>
<feature type="region of interest" description="Disordered" evidence="7">
    <location>
        <begin position="506"/>
        <end position="531"/>
    </location>
</feature>
<dbReference type="Gene3D" id="1.20.1270.10">
    <property type="match status" value="1"/>
</dbReference>
<dbReference type="Gene3D" id="3.90.640.10">
    <property type="entry name" value="Actin, Chain A, domain 4"/>
    <property type="match status" value="1"/>
</dbReference>
<dbReference type="Proteomes" id="UP000184073">
    <property type="component" value="Unassembled WGS sequence"/>
</dbReference>
<dbReference type="STRING" id="1036611.A0A1L9P745"/>
<dbReference type="OrthoDB" id="434160at2759"/>
<reference evidence="9" key="1">
    <citation type="journal article" date="2017" name="Genome Biol.">
        <title>Comparative genomics reveals high biological diversity and specific adaptations in the industrially and medically important fungal genus Aspergillus.</title>
        <authorList>
            <person name="de Vries R.P."/>
            <person name="Riley R."/>
            <person name="Wiebenga A."/>
            <person name="Aguilar-Osorio G."/>
            <person name="Amillis S."/>
            <person name="Uchima C.A."/>
            <person name="Anderluh G."/>
            <person name="Asadollahi M."/>
            <person name="Askin M."/>
            <person name="Barry K."/>
            <person name="Battaglia E."/>
            <person name="Bayram O."/>
            <person name="Benocci T."/>
            <person name="Braus-Stromeyer S.A."/>
            <person name="Caldana C."/>
            <person name="Canovas D."/>
            <person name="Cerqueira G.C."/>
            <person name="Chen F."/>
            <person name="Chen W."/>
            <person name="Choi C."/>
            <person name="Clum A."/>
            <person name="Dos Santos R.A."/>
            <person name="Damasio A.R."/>
            <person name="Diallinas G."/>
            <person name="Emri T."/>
            <person name="Fekete E."/>
            <person name="Flipphi M."/>
            <person name="Freyberg S."/>
            <person name="Gallo A."/>
            <person name="Gournas C."/>
            <person name="Habgood R."/>
            <person name="Hainaut M."/>
            <person name="Harispe M.L."/>
            <person name="Henrissat B."/>
            <person name="Hilden K.S."/>
            <person name="Hope R."/>
            <person name="Hossain A."/>
            <person name="Karabika E."/>
            <person name="Karaffa L."/>
            <person name="Karanyi Z."/>
            <person name="Krasevec N."/>
            <person name="Kuo A."/>
            <person name="Kusch H."/>
            <person name="LaButti K."/>
            <person name="Lagendijk E.L."/>
            <person name="Lapidus A."/>
            <person name="Levasseur A."/>
            <person name="Lindquist E."/>
            <person name="Lipzen A."/>
            <person name="Logrieco A.F."/>
            <person name="MacCabe A."/>
            <person name="Maekelae M.R."/>
            <person name="Malavazi I."/>
            <person name="Melin P."/>
            <person name="Meyer V."/>
            <person name="Mielnichuk N."/>
            <person name="Miskei M."/>
            <person name="Molnar A.P."/>
            <person name="Mule G."/>
            <person name="Ngan C.Y."/>
            <person name="Orejas M."/>
            <person name="Orosz E."/>
            <person name="Ouedraogo J.P."/>
            <person name="Overkamp K.M."/>
            <person name="Park H.-S."/>
            <person name="Perrone G."/>
            <person name="Piumi F."/>
            <person name="Punt P.J."/>
            <person name="Ram A.F."/>
            <person name="Ramon A."/>
            <person name="Rauscher S."/>
            <person name="Record E."/>
            <person name="Riano-Pachon D.M."/>
            <person name="Robert V."/>
            <person name="Roehrig J."/>
            <person name="Ruller R."/>
            <person name="Salamov A."/>
            <person name="Salih N.S."/>
            <person name="Samson R.A."/>
            <person name="Sandor E."/>
            <person name="Sanguinetti M."/>
            <person name="Schuetze T."/>
            <person name="Sepcic K."/>
            <person name="Shelest E."/>
            <person name="Sherlock G."/>
            <person name="Sophianopoulou V."/>
            <person name="Squina F.M."/>
            <person name="Sun H."/>
            <person name="Susca A."/>
            <person name="Todd R.B."/>
            <person name="Tsang A."/>
            <person name="Unkles S.E."/>
            <person name="van de Wiele N."/>
            <person name="van Rossen-Uffink D."/>
            <person name="Oliveira J.V."/>
            <person name="Vesth T.C."/>
            <person name="Visser J."/>
            <person name="Yu J.-H."/>
            <person name="Zhou M."/>
            <person name="Andersen M.R."/>
            <person name="Archer D.B."/>
            <person name="Baker S.E."/>
            <person name="Benoit I."/>
            <person name="Brakhage A.A."/>
            <person name="Braus G.H."/>
            <person name="Fischer R."/>
            <person name="Frisvad J.C."/>
            <person name="Goldman G.H."/>
            <person name="Houbraken J."/>
            <person name="Oakley B."/>
            <person name="Pocsi I."/>
            <person name="Scazzocchio C."/>
            <person name="Seiboth B."/>
            <person name="vanKuyk P.A."/>
            <person name="Wortman J."/>
            <person name="Dyer P.S."/>
            <person name="Grigoriev I.V."/>
        </authorList>
    </citation>
    <scope>NUCLEOTIDE SEQUENCE [LARGE SCALE GENOMIC DNA]</scope>
    <source>
        <strain evidence="9">CBS 583.65</strain>
    </source>
</reference>
<organism evidence="8 9">
    <name type="scientific">Aspergillus versicolor CBS 583.65</name>
    <dbReference type="NCBI Taxonomy" id="1036611"/>
    <lineage>
        <taxon>Eukaryota</taxon>
        <taxon>Fungi</taxon>
        <taxon>Dikarya</taxon>
        <taxon>Ascomycota</taxon>
        <taxon>Pezizomycotina</taxon>
        <taxon>Eurotiomycetes</taxon>
        <taxon>Eurotiomycetidae</taxon>
        <taxon>Eurotiales</taxon>
        <taxon>Aspergillaceae</taxon>
        <taxon>Aspergillus</taxon>
        <taxon>Aspergillus subgen. Nidulantes</taxon>
    </lineage>
</organism>
<evidence type="ECO:0000256" key="7">
    <source>
        <dbReference type="SAM" id="MobiDB-lite"/>
    </source>
</evidence>
<feature type="compositionally biased region" description="Basic and acidic residues" evidence="7">
    <location>
        <begin position="646"/>
        <end position="700"/>
    </location>
</feature>
<evidence type="ECO:0000313" key="8">
    <source>
        <dbReference type="EMBL" id="OJI97263.1"/>
    </source>
</evidence>
<dbReference type="PANTHER" id="PTHR45639:SF4">
    <property type="entry name" value="HSC70CB, ISOFORM G"/>
    <property type="match status" value="1"/>
</dbReference>
<gene>
    <name evidence="8" type="ORF">ASPVEDRAFT_36675</name>
</gene>